<reference evidence="3 5" key="2">
    <citation type="submission" date="2014-05" db="EMBL/GenBank/DDBJ databases">
        <authorList>
            <person name="Jahns A.C."/>
            <person name="Eilers H."/>
            <person name="Alexeyev O.A."/>
        </authorList>
    </citation>
    <scope>NUCLEOTIDE SEQUENCE [LARGE SCALE GENOMIC DNA]</scope>
    <source>
        <strain evidence="3 5">DSM 20700</strain>
    </source>
</reference>
<organism evidence="2 4">
    <name type="scientific">Cutibacterium granulosum DSM 20700</name>
    <dbReference type="NCBI Taxonomy" id="1160719"/>
    <lineage>
        <taxon>Bacteria</taxon>
        <taxon>Bacillati</taxon>
        <taxon>Actinomycetota</taxon>
        <taxon>Actinomycetes</taxon>
        <taxon>Propionibacteriales</taxon>
        <taxon>Propionibacteriaceae</taxon>
        <taxon>Cutibacterium</taxon>
    </lineage>
</organism>
<accession>U1FFD4</accession>
<dbReference type="AlphaFoldDB" id="U1FFD4"/>
<evidence type="ECO:0000313" key="4">
    <source>
        <dbReference type="Proteomes" id="UP000016307"/>
    </source>
</evidence>
<comment type="caution">
    <text evidence="2">The sequence shown here is derived from an EMBL/GenBank/DDBJ whole genome shotgun (WGS) entry which is preliminary data.</text>
</comment>
<proteinExistence type="predicted"/>
<protein>
    <submittedName>
        <fullName evidence="2">Uncharacterized protein</fullName>
    </submittedName>
</protein>
<evidence type="ECO:0000313" key="2">
    <source>
        <dbReference type="EMBL" id="ERF57946.1"/>
    </source>
</evidence>
<dbReference type="EMBL" id="JNBU01000017">
    <property type="protein sequence ID" value="OCT42512.1"/>
    <property type="molecule type" value="Genomic_DNA"/>
</dbReference>
<name>U1FFD4_9ACTN</name>
<dbReference type="Proteomes" id="UP000016307">
    <property type="component" value="Unassembled WGS sequence"/>
</dbReference>
<evidence type="ECO:0000256" key="1">
    <source>
        <dbReference type="SAM" id="MobiDB-lite"/>
    </source>
</evidence>
<dbReference type="PATRIC" id="fig|1160719.4.peg.398"/>
<feature type="compositionally biased region" description="Basic residues" evidence="1">
    <location>
        <begin position="38"/>
        <end position="48"/>
    </location>
</feature>
<feature type="region of interest" description="Disordered" evidence="1">
    <location>
        <begin position="14"/>
        <end position="61"/>
    </location>
</feature>
<evidence type="ECO:0000313" key="3">
    <source>
        <dbReference type="EMBL" id="OCT42512.1"/>
    </source>
</evidence>
<reference evidence="2 4" key="1">
    <citation type="journal article" date="2013" name="BMC Genomics">
        <title>Comparative genomics reveals distinct host-interacting traits of three major human-associated propionibacteria.</title>
        <authorList>
            <person name="Mak T.N."/>
            <person name="Schmid M."/>
            <person name="Brzuszkiewicz E."/>
            <person name="Zeng G."/>
            <person name="Meyer R."/>
            <person name="Sfanos K.S."/>
            <person name="Brinkmann V."/>
            <person name="Meyer T.F."/>
            <person name="Bruggemann H."/>
        </authorList>
    </citation>
    <scope>NUCLEOTIDE SEQUENCE [LARGE SCALE GENOMIC DNA]</scope>
    <source>
        <strain evidence="2 4">DSM 20700</strain>
    </source>
</reference>
<sequence length="61" mass="6459">MTQIYAVDVSCRSSDRQADGGVAVPDTGTTGMGQPGARHGHMARHRDHLARVGSVDRSGLR</sequence>
<gene>
    <name evidence="2" type="ORF">H641_02093</name>
    <name evidence="3" type="ORF">L860_09690</name>
</gene>
<dbReference type="EMBL" id="AOSS01000057">
    <property type="protein sequence ID" value="ERF57946.1"/>
    <property type="molecule type" value="Genomic_DNA"/>
</dbReference>
<evidence type="ECO:0000313" key="5">
    <source>
        <dbReference type="Proteomes" id="UP000094467"/>
    </source>
</evidence>
<keyword evidence="4" id="KW-1185">Reference proteome</keyword>